<dbReference type="Proteomes" id="UP001147752">
    <property type="component" value="Unassembled WGS sequence"/>
</dbReference>
<reference evidence="2" key="1">
    <citation type="submission" date="2022-12" db="EMBL/GenBank/DDBJ databases">
        <authorList>
            <person name="Petersen C."/>
        </authorList>
    </citation>
    <scope>NUCLEOTIDE SEQUENCE</scope>
    <source>
        <strain evidence="2">IBT 3081</strain>
    </source>
</reference>
<dbReference type="RefSeq" id="XP_056577670.1">
    <property type="nucleotide sequence ID" value="XM_056721420.1"/>
</dbReference>
<dbReference type="GeneID" id="81460603"/>
<name>A0A9W9S664_9EURO</name>
<evidence type="ECO:0000313" key="2">
    <source>
        <dbReference type="EMBL" id="KAJ5371684.1"/>
    </source>
</evidence>
<dbReference type="AlphaFoldDB" id="A0A9W9S664"/>
<organism evidence="2 3">
    <name type="scientific">Penicillium concentricum</name>
    <dbReference type="NCBI Taxonomy" id="293559"/>
    <lineage>
        <taxon>Eukaryota</taxon>
        <taxon>Fungi</taxon>
        <taxon>Dikarya</taxon>
        <taxon>Ascomycota</taxon>
        <taxon>Pezizomycotina</taxon>
        <taxon>Eurotiomycetes</taxon>
        <taxon>Eurotiomycetidae</taxon>
        <taxon>Eurotiales</taxon>
        <taxon>Aspergillaceae</taxon>
        <taxon>Penicillium</taxon>
    </lineage>
</organism>
<dbReference type="EMBL" id="JAPZBT010000002">
    <property type="protein sequence ID" value="KAJ5371684.1"/>
    <property type="molecule type" value="Genomic_DNA"/>
</dbReference>
<proteinExistence type="predicted"/>
<keyword evidence="3" id="KW-1185">Reference proteome</keyword>
<gene>
    <name evidence="2" type="ORF">N7517_003690</name>
</gene>
<dbReference type="OrthoDB" id="4321923at2759"/>
<sequence length="275" mass="31470">MANQMPVRLPKWLKKLEGKSNWSTWRKGLHEAFMAVDPVSWDVIMDRLSDTIIKQEPTTTRGAESVDLLFVEQDDSRNIDKEYSGTNVDLHSDLDSETDSDPETDDEPVITVTRPVAQSVRRNAHPPALNKHNPRDRRKLNIRARDLLASGLGREPLAEIERVMDAHEAYVKLESLYGKTSAQSVHIAWKKFSRVRYSTRGLTPAAFVDRFQKSLRDVKDQCVEVPPTVELAQFQQAIKPNPNSTKFMADMKVDIYDQNFMDEVYAEFLKDQAPI</sequence>
<feature type="region of interest" description="Disordered" evidence="1">
    <location>
        <begin position="80"/>
        <end position="107"/>
    </location>
</feature>
<evidence type="ECO:0000256" key="1">
    <source>
        <dbReference type="SAM" id="MobiDB-lite"/>
    </source>
</evidence>
<evidence type="ECO:0000313" key="3">
    <source>
        <dbReference type="Proteomes" id="UP001147752"/>
    </source>
</evidence>
<comment type="caution">
    <text evidence="2">The sequence shown here is derived from an EMBL/GenBank/DDBJ whole genome shotgun (WGS) entry which is preliminary data.</text>
</comment>
<feature type="compositionally biased region" description="Acidic residues" evidence="1">
    <location>
        <begin position="95"/>
        <end position="107"/>
    </location>
</feature>
<protein>
    <submittedName>
        <fullName evidence="2">Uncharacterized protein</fullName>
    </submittedName>
</protein>
<reference evidence="2" key="2">
    <citation type="journal article" date="2023" name="IMA Fungus">
        <title>Comparative genomic study of the Penicillium genus elucidates a diverse pangenome and 15 lateral gene transfer events.</title>
        <authorList>
            <person name="Petersen C."/>
            <person name="Sorensen T."/>
            <person name="Nielsen M.R."/>
            <person name="Sondergaard T.E."/>
            <person name="Sorensen J.L."/>
            <person name="Fitzpatrick D.A."/>
            <person name="Frisvad J.C."/>
            <person name="Nielsen K.L."/>
        </authorList>
    </citation>
    <scope>NUCLEOTIDE SEQUENCE</scope>
    <source>
        <strain evidence="2">IBT 3081</strain>
    </source>
</reference>
<accession>A0A9W9S664</accession>